<protein>
    <submittedName>
        <fullName evidence="2">LytTR family transcriptional regulator</fullName>
    </submittedName>
</protein>
<dbReference type="Gene3D" id="2.40.50.1020">
    <property type="entry name" value="LytTr DNA-binding domain"/>
    <property type="match status" value="1"/>
</dbReference>
<dbReference type="EMBL" id="CP042383">
    <property type="protein sequence ID" value="QEA42465.1"/>
    <property type="molecule type" value="Genomic_DNA"/>
</dbReference>
<dbReference type="RefSeq" id="WP_147651708.1">
    <property type="nucleotide sequence ID" value="NZ_CP042383.1"/>
</dbReference>
<proteinExistence type="predicted"/>
<dbReference type="AlphaFoldDB" id="A0A5B8T3N8"/>
<reference evidence="2 3" key="1">
    <citation type="submission" date="2019-06" db="EMBL/GenBank/DDBJ databases">
        <title>Genome analyses of bacteria isolated from kimchi.</title>
        <authorList>
            <person name="Lee S."/>
            <person name="Ahn S."/>
            <person name="Roh S."/>
        </authorList>
    </citation>
    <scope>NUCLEOTIDE SEQUENCE [LARGE SCALE GENOMIC DNA]</scope>
    <source>
        <strain evidence="2 3">CBA3630</strain>
    </source>
</reference>
<dbReference type="SMART" id="SM00850">
    <property type="entry name" value="LytTR"/>
    <property type="match status" value="1"/>
</dbReference>
<evidence type="ECO:0000259" key="1">
    <source>
        <dbReference type="PROSITE" id="PS50930"/>
    </source>
</evidence>
<dbReference type="KEGG" id="lpse:FGL85_08120"/>
<dbReference type="GO" id="GO:0003677">
    <property type="term" value="F:DNA binding"/>
    <property type="evidence" value="ECO:0007669"/>
    <property type="project" value="InterPro"/>
</dbReference>
<dbReference type="Pfam" id="PF04397">
    <property type="entry name" value="LytTR"/>
    <property type="match status" value="1"/>
</dbReference>
<dbReference type="InterPro" id="IPR007492">
    <property type="entry name" value="LytTR_DNA-bd_dom"/>
</dbReference>
<name>A0A5B8T3N8_LEUPS</name>
<feature type="domain" description="HTH LytTR-type" evidence="1">
    <location>
        <begin position="54"/>
        <end position="158"/>
    </location>
</feature>
<gene>
    <name evidence="2" type="ORF">FGL85_08120</name>
</gene>
<dbReference type="Proteomes" id="UP000321296">
    <property type="component" value="Chromosome"/>
</dbReference>
<organism evidence="2 3">
    <name type="scientific">Leuconostoc pseudomesenteroides</name>
    <dbReference type="NCBI Taxonomy" id="33968"/>
    <lineage>
        <taxon>Bacteria</taxon>
        <taxon>Bacillati</taxon>
        <taxon>Bacillota</taxon>
        <taxon>Bacilli</taxon>
        <taxon>Lactobacillales</taxon>
        <taxon>Lactobacillaceae</taxon>
        <taxon>Leuconostoc</taxon>
    </lineage>
</organism>
<evidence type="ECO:0000313" key="2">
    <source>
        <dbReference type="EMBL" id="QEA42465.1"/>
    </source>
</evidence>
<dbReference type="PROSITE" id="PS50930">
    <property type="entry name" value="HTH_LYTTR"/>
    <property type="match status" value="1"/>
</dbReference>
<sequence>MNEVETSMKVVFQISTEVSGEQPTVIVQAKENSIETQHLMAYIRQYQSETVSLVTVKVEEEIVVLKVETIILLDVVEDELLIYTTERLVCTKERLIHFFQRIKNKHFVQISKHAAINVNHLQSLSESFAGNMTAHLTQDNQSVVSRRYVKDLIARLSV</sequence>
<accession>A0A5B8T3N8</accession>
<evidence type="ECO:0000313" key="3">
    <source>
        <dbReference type="Proteomes" id="UP000321296"/>
    </source>
</evidence>